<sequence>MDVPALVGVEKGLDMAGHDPVIQVADLTKSFGDVRALDKLSLQVNEAEVHGFLGPNGSGKSTTLRVLLGVLHRDSGTVRVFGGDPWRDAVALHRRLAYVPGEVELWPNLTGGEVIDVFLRLRSRAAGARHVTQRRDELIERFALNPRKKTRTYSKGNRQKVALIAALAADVDLLLLDEPTSGLDPLMEVVFQQVIAETRLQGRSVLLSSHILAQVEALADRVSIIREGRTVESGSLSEMRHMTRTTIEVETTRSAAALQHLEGVHDLRITHTAGASRTVLEVDSDRLATITAHLAALGVQSLVAHPPTLEQLLIRHYGVIPGSTTPAATTPATEGAADSPTSRTPAPDPCAP</sequence>
<dbReference type="InterPro" id="IPR017871">
    <property type="entry name" value="ABC_transporter-like_CS"/>
</dbReference>
<evidence type="ECO:0000256" key="7">
    <source>
        <dbReference type="SAM" id="MobiDB-lite"/>
    </source>
</evidence>
<dbReference type="PANTHER" id="PTHR42711:SF5">
    <property type="entry name" value="ABC TRANSPORTER ATP-BINDING PROTEIN NATA"/>
    <property type="match status" value="1"/>
</dbReference>
<dbReference type="Proteomes" id="UP000294506">
    <property type="component" value="Unassembled WGS sequence"/>
</dbReference>
<organism evidence="9 10">
    <name type="scientific">Nesterenkonia aurantiaca</name>
    <dbReference type="NCBI Taxonomy" id="1436010"/>
    <lineage>
        <taxon>Bacteria</taxon>
        <taxon>Bacillati</taxon>
        <taxon>Actinomycetota</taxon>
        <taxon>Actinomycetes</taxon>
        <taxon>Micrococcales</taxon>
        <taxon>Micrococcaceae</taxon>
        <taxon>Nesterenkonia</taxon>
    </lineage>
</organism>
<feature type="compositionally biased region" description="Low complexity" evidence="7">
    <location>
        <begin position="325"/>
        <end position="337"/>
    </location>
</feature>
<keyword evidence="10" id="KW-1185">Reference proteome</keyword>
<dbReference type="Gene3D" id="3.40.50.300">
    <property type="entry name" value="P-loop containing nucleotide triphosphate hydrolases"/>
    <property type="match status" value="1"/>
</dbReference>
<evidence type="ECO:0000256" key="1">
    <source>
        <dbReference type="ARBA" id="ARBA00004202"/>
    </source>
</evidence>
<dbReference type="PROSITE" id="PS50893">
    <property type="entry name" value="ABC_TRANSPORTER_2"/>
    <property type="match status" value="1"/>
</dbReference>
<evidence type="ECO:0000256" key="3">
    <source>
        <dbReference type="ARBA" id="ARBA00022448"/>
    </source>
</evidence>
<dbReference type="InterPro" id="IPR050763">
    <property type="entry name" value="ABC_transporter_ATP-binding"/>
</dbReference>
<dbReference type="AlphaFoldDB" id="A0A4R7G635"/>
<evidence type="ECO:0000259" key="8">
    <source>
        <dbReference type="PROSITE" id="PS50893"/>
    </source>
</evidence>
<comment type="subcellular location">
    <subcellularLocation>
        <location evidence="1">Cell membrane</location>
        <topology evidence="1">Peripheral membrane protein</topology>
    </subcellularLocation>
</comment>
<dbReference type="GO" id="GO:0005524">
    <property type="term" value="F:ATP binding"/>
    <property type="evidence" value="ECO:0007669"/>
    <property type="project" value="UniProtKB-KW"/>
</dbReference>
<feature type="domain" description="ABC transporter" evidence="8">
    <location>
        <begin position="22"/>
        <end position="252"/>
    </location>
</feature>
<dbReference type="PANTHER" id="PTHR42711">
    <property type="entry name" value="ABC TRANSPORTER ATP-BINDING PROTEIN"/>
    <property type="match status" value="1"/>
</dbReference>
<accession>A0A4R7G635</accession>
<feature type="region of interest" description="Disordered" evidence="7">
    <location>
        <begin position="325"/>
        <end position="352"/>
    </location>
</feature>
<comment type="similarity">
    <text evidence="2">Belongs to the ABC transporter superfamily.</text>
</comment>
<evidence type="ECO:0000256" key="4">
    <source>
        <dbReference type="ARBA" id="ARBA00022741"/>
    </source>
</evidence>
<dbReference type="GO" id="GO:0046677">
    <property type="term" value="P:response to antibiotic"/>
    <property type="evidence" value="ECO:0007669"/>
    <property type="project" value="UniProtKB-KW"/>
</dbReference>
<dbReference type="SUPFAM" id="SSF52540">
    <property type="entry name" value="P-loop containing nucleoside triphosphate hydrolases"/>
    <property type="match status" value="1"/>
</dbReference>
<dbReference type="GO" id="GO:0016887">
    <property type="term" value="F:ATP hydrolysis activity"/>
    <property type="evidence" value="ECO:0007669"/>
    <property type="project" value="InterPro"/>
</dbReference>
<keyword evidence="5 9" id="KW-0067">ATP-binding</keyword>
<dbReference type="InterPro" id="IPR027417">
    <property type="entry name" value="P-loop_NTPase"/>
</dbReference>
<dbReference type="GO" id="GO:0005886">
    <property type="term" value="C:plasma membrane"/>
    <property type="evidence" value="ECO:0007669"/>
    <property type="project" value="UniProtKB-SubCell"/>
</dbReference>
<keyword evidence="6" id="KW-0046">Antibiotic resistance</keyword>
<evidence type="ECO:0000313" key="9">
    <source>
        <dbReference type="EMBL" id="TDS86746.1"/>
    </source>
</evidence>
<name>A0A4R7G635_9MICC</name>
<evidence type="ECO:0000256" key="2">
    <source>
        <dbReference type="ARBA" id="ARBA00005417"/>
    </source>
</evidence>
<dbReference type="CDD" id="cd03230">
    <property type="entry name" value="ABC_DR_subfamily_A"/>
    <property type="match status" value="1"/>
</dbReference>
<dbReference type="PROSITE" id="PS00211">
    <property type="entry name" value="ABC_TRANSPORTER_1"/>
    <property type="match status" value="1"/>
</dbReference>
<evidence type="ECO:0000256" key="5">
    <source>
        <dbReference type="ARBA" id="ARBA00022840"/>
    </source>
</evidence>
<comment type="caution">
    <text evidence="9">The sequence shown here is derived from an EMBL/GenBank/DDBJ whole genome shotgun (WGS) entry which is preliminary data.</text>
</comment>
<evidence type="ECO:0000313" key="10">
    <source>
        <dbReference type="Proteomes" id="UP000294506"/>
    </source>
</evidence>
<proteinExistence type="inferred from homology"/>
<reference evidence="9 10" key="1">
    <citation type="submission" date="2019-03" db="EMBL/GenBank/DDBJ databases">
        <title>Genomic Encyclopedia of Type Strains, Phase III (KMG-III): the genomes of soil and plant-associated and newly described type strains.</title>
        <authorList>
            <person name="Whitman W."/>
        </authorList>
    </citation>
    <scope>NUCLEOTIDE SEQUENCE [LARGE SCALE GENOMIC DNA]</scope>
    <source>
        <strain evidence="9 10">DSM 27373</strain>
    </source>
</reference>
<dbReference type="EMBL" id="SOAN01000002">
    <property type="protein sequence ID" value="TDS86746.1"/>
    <property type="molecule type" value="Genomic_DNA"/>
</dbReference>
<dbReference type="InterPro" id="IPR003593">
    <property type="entry name" value="AAA+_ATPase"/>
</dbReference>
<dbReference type="Pfam" id="PF00005">
    <property type="entry name" value="ABC_tran"/>
    <property type="match status" value="1"/>
</dbReference>
<keyword evidence="4" id="KW-0547">Nucleotide-binding</keyword>
<dbReference type="SMART" id="SM00382">
    <property type="entry name" value="AAA"/>
    <property type="match status" value="1"/>
</dbReference>
<dbReference type="InterPro" id="IPR003439">
    <property type="entry name" value="ABC_transporter-like_ATP-bd"/>
</dbReference>
<evidence type="ECO:0000256" key="6">
    <source>
        <dbReference type="ARBA" id="ARBA00023251"/>
    </source>
</evidence>
<protein>
    <submittedName>
        <fullName evidence="9">ABC-2 type transport system ATP-binding protein</fullName>
    </submittedName>
</protein>
<gene>
    <name evidence="9" type="ORF">EV640_10241</name>
</gene>
<keyword evidence="3" id="KW-0813">Transport</keyword>